<evidence type="ECO:0000256" key="10">
    <source>
        <dbReference type="ARBA" id="ARBA00022777"/>
    </source>
</evidence>
<keyword evidence="27" id="KW-1185">Reference proteome</keyword>
<dbReference type="AlphaFoldDB" id="A0A7Y2JV93"/>
<evidence type="ECO:0000256" key="6">
    <source>
        <dbReference type="ARBA" id="ARBA00022679"/>
    </source>
</evidence>
<dbReference type="Gene3D" id="3.40.50.2300">
    <property type="match status" value="2"/>
</dbReference>
<dbReference type="CDD" id="cd17546">
    <property type="entry name" value="REC_hyHK_CKI1_RcsC-like"/>
    <property type="match status" value="2"/>
</dbReference>
<feature type="domain" description="Histidine kinase" evidence="23">
    <location>
        <begin position="430"/>
        <end position="651"/>
    </location>
</feature>
<feature type="modified residue" description="4-aspartylphosphate" evidence="21">
    <location>
        <position position="726"/>
    </location>
</feature>
<dbReference type="Pfam" id="PF00072">
    <property type="entry name" value="Response_reg"/>
    <property type="match status" value="2"/>
</dbReference>
<dbReference type="PROSITE" id="PS50894">
    <property type="entry name" value="HPT"/>
    <property type="match status" value="1"/>
</dbReference>
<feature type="domain" description="Response regulatory" evidence="24">
    <location>
        <begin position="826"/>
        <end position="942"/>
    </location>
</feature>
<comment type="catalytic activity">
    <reaction evidence="1">
        <text>ATP + protein L-histidine = ADP + protein N-phospho-L-histidine.</text>
        <dbReference type="EC" id="2.7.13.3"/>
    </reaction>
</comment>
<feature type="modified residue" description="4-aspartylphosphate" evidence="21">
    <location>
        <position position="875"/>
    </location>
</feature>
<dbReference type="Gene3D" id="2.60.40.2380">
    <property type="match status" value="1"/>
</dbReference>
<dbReference type="InterPro" id="IPR036890">
    <property type="entry name" value="HATPase_C_sf"/>
</dbReference>
<dbReference type="GO" id="GO:0005524">
    <property type="term" value="F:ATP binding"/>
    <property type="evidence" value="ECO:0007669"/>
    <property type="project" value="UniProtKB-KW"/>
</dbReference>
<evidence type="ECO:0000256" key="12">
    <source>
        <dbReference type="ARBA" id="ARBA00022989"/>
    </source>
</evidence>
<keyword evidence="10" id="KW-0418">Kinase</keyword>
<dbReference type="SMART" id="SM00387">
    <property type="entry name" value="HATPase_c"/>
    <property type="match status" value="1"/>
</dbReference>
<organism evidence="26 27">
    <name type="scientific">Telluria aromaticivorans</name>
    <dbReference type="NCBI Taxonomy" id="2725995"/>
    <lineage>
        <taxon>Bacteria</taxon>
        <taxon>Pseudomonadati</taxon>
        <taxon>Pseudomonadota</taxon>
        <taxon>Betaproteobacteria</taxon>
        <taxon>Burkholderiales</taxon>
        <taxon>Oxalobacteraceae</taxon>
        <taxon>Telluria group</taxon>
        <taxon>Telluria</taxon>
    </lineage>
</organism>
<dbReference type="SUPFAM" id="SSF47384">
    <property type="entry name" value="Homodimeric domain of signal transducing histidine kinase"/>
    <property type="match status" value="1"/>
</dbReference>
<dbReference type="SMART" id="SM00448">
    <property type="entry name" value="REC"/>
    <property type="match status" value="2"/>
</dbReference>
<evidence type="ECO:0000259" key="25">
    <source>
        <dbReference type="PROSITE" id="PS50894"/>
    </source>
</evidence>
<dbReference type="Gene3D" id="3.30.565.10">
    <property type="entry name" value="Histidine kinase-like ATPase, C-terminal domain"/>
    <property type="match status" value="1"/>
</dbReference>
<comment type="caution">
    <text evidence="26">The sequence shown here is derived from an EMBL/GenBank/DDBJ whole genome shotgun (WGS) entry which is preliminary data.</text>
</comment>
<keyword evidence="11" id="KW-0067">ATP-binding</keyword>
<accession>A0A7Y2JV93</accession>
<dbReference type="SUPFAM" id="SSF52172">
    <property type="entry name" value="CheY-like"/>
    <property type="match status" value="2"/>
</dbReference>
<evidence type="ECO:0000256" key="1">
    <source>
        <dbReference type="ARBA" id="ARBA00000085"/>
    </source>
</evidence>
<dbReference type="InterPro" id="IPR036097">
    <property type="entry name" value="HisK_dim/P_sf"/>
</dbReference>
<keyword evidence="15 22" id="KW-0472">Membrane</keyword>
<evidence type="ECO:0000259" key="23">
    <source>
        <dbReference type="PROSITE" id="PS50109"/>
    </source>
</evidence>
<evidence type="ECO:0000256" key="19">
    <source>
        <dbReference type="ARBA" id="ARBA00070152"/>
    </source>
</evidence>
<dbReference type="InterPro" id="IPR011622">
    <property type="entry name" value="7TMR_DISM_rcpt_extracell_dom2"/>
</dbReference>
<dbReference type="EC" id="2.7.13.3" evidence="3"/>
<keyword evidence="6" id="KW-0808">Transferase</keyword>
<dbReference type="RefSeq" id="WP_171080351.1">
    <property type="nucleotide sequence ID" value="NZ_JABAIV010000001.1"/>
</dbReference>
<evidence type="ECO:0000256" key="3">
    <source>
        <dbReference type="ARBA" id="ARBA00012438"/>
    </source>
</evidence>
<dbReference type="EMBL" id="JABAIV010000001">
    <property type="protein sequence ID" value="NNG21660.1"/>
    <property type="molecule type" value="Genomic_DNA"/>
</dbReference>
<feature type="transmembrane region" description="Helical" evidence="22">
    <location>
        <begin position="262"/>
        <end position="286"/>
    </location>
</feature>
<evidence type="ECO:0000256" key="18">
    <source>
        <dbReference type="ARBA" id="ARBA00068150"/>
    </source>
</evidence>
<evidence type="ECO:0000256" key="8">
    <source>
        <dbReference type="ARBA" id="ARBA00022729"/>
    </source>
</evidence>
<feature type="transmembrane region" description="Helical" evidence="22">
    <location>
        <begin position="298"/>
        <end position="318"/>
    </location>
</feature>
<keyword evidence="8" id="KW-0732">Signal</keyword>
<keyword evidence="7 22" id="KW-0812">Transmembrane</keyword>
<dbReference type="SMART" id="SM00388">
    <property type="entry name" value="HisKA"/>
    <property type="match status" value="1"/>
</dbReference>
<evidence type="ECO:0000313" key="27">
    <source>
        <dbReference type="Proteomes" id="UP000533905"/>
    </source>
</evidence>
<keyword evidence="13" id="KW-0902">Two-component regulatory system</keyword>
<dbReference type="Pfam" id="PF07695">
    <property type="entry name" value="7TMR-DISM_7TM"/>
    <property type="match status" value="1"/>
</dbReference>
<sequence length="1172" mass="124775">MNRTARRPYDLLRSWAAAQLFALLTLFVLLVPPAQAAATSEPLTLGAGIDKVEAWPSLSVLNDPEGKLDAAAALAAAPRYTRPQSAHATLGVQRGVVWMRIPIVVPADAPDTWVLAADFGLIDRMDAYVESGGKLRHVALTGKNQPGAGSALGGPSPALAVRFAPGMAHTVLLRVDTEGPKIVPATFWQPNAFHGASLTEQLLQGMLFGLGFTMFLYSLGQWINLRDALFGKYALLVGGVTLYSACWFGIANQYFWQGNVWLNLHAAGILSLTASCGAYLFIDHLLTRPGKDRIFSRLMRTGAAICVVCAVAFGAGLIGHKTLVVVVSSLGIMPMLLGLPGAYRRTRSGDSVGTYLLVGWAVSFAAALISSQMINGTLPANFWTMHALQFGATFDMVVFMRILGLRTQAMQAAMLRAEAGTRMKSEFLANMSHEIRTPMNAIIGMSRLALMAEADPKQRNYLGKILGASEHLLGIINDILDFSKIEAGKLALESVPFALDDLLDHLANMLGVRLEAKGIELVFRVGPGVPQRLVGDPLRLGQVLLNLSGNAVKFTEYGEVVVSVELRRREGNAVSLLFAVSDTGIGMSEEQLARLFQSFSQADGSTTRKYGGTGLGLSISKQLVELMKGSIGVTSVPGAGSRFSFELPLEVEDLPASAAGTIQPKASLQHVRALVVDDCASARAALVEMLGAIGVSADGAGSGEQCLALLRRAADAGTPYQVVLMDYLMPGLDGMETIRRIRADADNSPPLSILMVSACSRESVLQQEGELPLDGYLNKPVGPALLYHSLLQVLQPWGGTPANGEPAVLRLPAIPGLDLPRLDGARILLAEDNANNREVAIDFMAAARIQVDVALNGVEAVRMASSGDYDLVLMDIQMPELDGLGATRQIRSIDRLHDLPVVAMTAHALPEDRTRSLAAGMNDHVNKPIDPDLLFCTLLKWIDPARLAGRSLPPALAPAPARVDRDAPPLPAIPGVDWQAALAGVDGQRNRLEKRAGSFLREYGNAPHILREALAAGDYARLQSLAHNLKSSAAYVGAFELSAQANRVEQDLRAGQFDLLGARIPVLVRSSETVLNGLARLAAVPLAQAGGAAGLPDVMARLDSFLADDDARAEDALAELQLLLAGTAHAAALDPIRRAVEDIEYAAARPPLSSLARSLEALSLDAAGETRP</sequence>
<evidence type="ECO:0000256" key="21">
    <source>
        <dbReference type="PROSITE-ProRule" id="PRU00169"/>
    </source>
</evidence>
<evidence type="ECO:0000256" key="2">
    <source>
        <dbReference type="ARBA" id="ARBA00004651"/>
    </source>
</evidence>
<dbReference type="InterPro" id="IPR003661">
    <property type="entry name" value="HisK_dim/P_dom"/>
</dbReference>
<keyword evidence="5 21" id="KW-0597">Phosphoprotein</keyword>
<keyword evidence="14" id="KW-0843">Virulence</keyword>
<dbReference type="Pfam" id="PF07696">
    <property type="entry name" value="7TMR-DISMED2"/>
    <property type="match status" value="1"/>
</dbReference>
<keyword evidence="9" id="KW-0547">Nucleotide-binding</keyword>
<evidence type="ECO:0000256" key="9">
    <source>
        <dbReference type="ARBA" id="ARBA00022741"/>
    </source>
</evidence>
<dbReference type="PRINTS" id="PR00344">
    <property type="entry name" value="BCTRLSENSOR"/>
</dbReference>
<comment type="subcellular location">
    <subcellularLocation>
        <location evidence="2">Cell membrane</location>
        <topology evidence="2">Multi-pass membrane protein</topology>
    </subcellularLocation>
</comment>
<keyword evidence="12 22" id="KW-1133">Transmembrane helix</keyword>
<feature type="transmembrane region" description="Helical" evidence="22">
    <location>
        <begin position="355"/>
        <end position="374"/>
    </location>
</feature>
<dbReference type="PROSITE" id="PS50109">
    <property type="entry name" value="HIS_KIN"/>
    <property type="match status" value="1"/>
</dbReference>
<feature type="transmembrane region" description="Helical" evidence="22">
    <location>
        <begin position="235"/>
        <end position="256"/>
    </location>
</feature>
<dbReference type="InterPro" id="IPR003594">
    <property type="entry name" value="HATPase_dom"/>
</dbReference>
<dbReference type="InterPro" id="IPR005467">
    <property type="entry name" value="His_kinase_dom"/>
</dbReference>
<dbReference type="GO" id="GO:0005886">
    <property type="term" value="C:plasma membrane"/>
    <property type="evidence" value="ECO:0007669"/>
    <property type="project" value="UniProtKB-SubCell"/>
</dbReference>
<dbReference type="GO" id="GO:0000155">
    <property type="term" value="F:phosphorelay sensor kinase activity"/>
    <property type="evidence" value="ECO:0007669"/>
    <property type="project" value="InterPro"/>
</dbReference>
<dbReference type="PANTHER" id="PTHR45339:SF1">
    <property type="entry name" value="HYBRID SIGNAL TRANSDUCTION HISTIDINE KINASE J"/>
    <property type="match status" value="1"/>
</dbReference>
<dbReference type="FunFam" id="3.30.565.10:FF:000010">
    <property type="entry name" value="Sensor histidine kinase RcsC"/>
    <property type="match status" value="1"/>
</dbReference>
<dbReference type="Proteomes" id="UP000533905">
    <property type="component" value="Unassembled WGS sequence"/>
</dbReference>
<reference evidence="26 27" key="1">
    <citation type="submission" date="2020-04" db="EMBL/GenBank/DDBJ databases">
        <title>Massilia sp. nov., a cold adapted bacteria isolated from Arctic soil.</title>
        <authorList>
            <person name="Son J."/>
            <person name="Ka J.-O."/>
        </authorList>
    </citation>
    <scope>NUCLEOTIDE SEQUENCE [LARGE SCALE GENOMIC DNA]</scope>
    <source>
        <strain evidence="26 27">ML15P13</strain>
    </source>
</reference>
<dbReference type="InterPro" id="IPR008207">
    <property type="entry name" value="Sig_transdc_His_kin_Hpt_dom"/>
</dbReference>
<evidence type="ECO:0000256" key="7">
    <source>
        <dbReference type="ARBA" id="ARBA00022692"/>
    </source>
</evidence>
<evidence type="ECO:0000256" key="4">
    <source>
        <dbReference type="ARBA" id="ARBA00022475"/>
    </source>
</evidence>
<evidence type="ECO:0000256" key="20">
    <source>
        <dbReference type="PROSITE-ProRule" id="PRU00110"/>
    </source>
</evidence>
<comment type="function">
    <text evidence="16">Member of the two-component regulatory system BvgS/BvgA. Phosphorylates BvgA via a four-step phosphorelay in response to environmental signals.</text>
</comment>
<dbReference type="SUPFAM" id="SSF47226">
    <property type="entry name" value="Histidine-containing phosphotransfer domain, HPT domain"/>
    <property type="match status" value="1"/>
</dbReference>
<feature type="transmembrane region" description="Helical" evidence="22">
    <location>
        <begin position="324"/>
        <end position="343"/>
    </location>
</feature>
<evidence type="ECO:0000256" key="15">
    <source>
        <dbReference type="ARBA" id="ARBA00023136"/>
    </source>
</evidence>
<evidence type="ECO:0000313" key="26">
    <source>
        <dbReference type="EMBL" id="NNG21660.1"/>
    </source>
</evidence>
<evidence type="ECO:0000256" key="22">
    <source>
        <dbReference type="SAM" id="Phobius"/>
    </source>
</evidence>
<dbReference type="InterPro" id="IPR011006">
    <property type="entry name" value="CheY-like_superfamily"/>
</dbReference>
<evidence type="ECO:0000256" key="5">
    <source>
        <dbReference type="ARBA" id="ARBA00022553"/>
    </source>
</evidence>
<keyword evidence="4" id="KW-1003">Cell membrane</keyword>
<feature type="domain" description="Response regulatory" evidence="24">
    <location>
        <begin position="672"/>
        <end position="794"/>
    </location>
</feature>
<feature type="domain" description="HPt" evidence="25">
    <location>
        <begin position="988"/>
        <end position="1085"/>
    </location>
</feature>
<dbReference type="Pfam" id="PF00512">
    <property type="entry name" value="HisKA"/>
    <property type="match status" value="1"/>
</dbReference>
<dbReference type="PROSITE" id="PS50110">
    <property type="entry name" value="RESPONSE_REGULATORY"/>
    <property type="match status" value="2"/>
</dbReference>
<proteinExistence type="predicted"/>
<evidence type="ECO:0000256" key="17">
    <source>
        <dbReference type="ARBA" id="ARBA00064003"/>
    </source>
</evidence>
<dbReference type="Pfam" id="PF02518">
    <property type="entry name" value="HATPase_c"/>
    <property type="match status" value="1"/>
</dbReference>
<evidence type="ECO:0000256" key="11">
    <source>
        <dbReference type="ARBA" id="ARBA00022840"/>
    </source>
</evidence>
<protein>
    <recommendedName>
        <fullName evidence="18">Sensory/regulatory protein RpfC</fullName>
        <ecNumber evidence="3">2.7.13.3</ecNumber>
    </recommendedName>
    <alternativeName>
        <fullName evidence="19">Virulence sensor protein BvgS</fullName>
    </alternativeName>
</protein>
<gene>
    <name evidence="26" type="ORF">HGB41_01390</name>
</gene>
<feature type="transmembrane region" description="Helical" evidence="22">
    <location>
        <begin position="202"/>
        <end position="223"/>
    </location>
</feature>
<comment type="subunit">
    <text evidence="17">At low DSF concentrations, interacts with RpfF.</text>
</comment>
<evidence type="ECO:0000256" key="16">
    <source>
        <dbReference type="ARBA" id="ARBA00058004"/>
    </source>
</evidence>
<evidence type="ECO:0000256" key="13">
    <source>
        <dbReference type="ARBA" id="ARBA00023012"/>
    </source>
</evidence>
<dbReference type="Gene3D" id="1.20.120.160">
    <property type="entry name" value="HPT domain"/>
    <property type="match status" value="1"/>
</dbReference>
<dbReference type="PANTHER" id="PTHR45339">
    <property type="entry name" value="HYBRID SIGNAL TRANSDUCTION HISTIDINE KINASE J"/>
    <property type="match status" value="1"/>
</dbReference>
<name>A0A7Y2JV93_9BURK</name>
<feature type="modified residue" description="Phosphohistidine" evidence="20">
    <location>
        <position position="1027"/>
    </location>
</feature>
<dbReference type="SUPFAM" id="SSF55874">
    <property type="entry name" value="ATPase domain of HSP90 chaperone/DNA topoisomerase II/histidine kinase"/>
    <property type="match status" value="1"/>
</dbReference>
<evidence type="ECO:0000256" key="14">
    <source>
        <dbReference type="ARBA" id="ARBA00023026"/>
    </source>
</evidence>
<dbReference type="FunFam" id="1.10.287.130:FF:000002">
    <property type="entry name" value="Two-component osmosensing histidine kinase"/>
    <property type="match status" value="1"/>
</dbReference>
<evidence type="ECO:0000259" key="24">
    <source>
        <dbReference type="PROSITE" id="PS50110"/>
    </source>
</evidence>
<dbReference type="CDD" id="cd00082">
    <property type="entry name" value="HisKA"/>
    <property type="match status" value="1"/>
</dbReference>
<dbReference type="InterPro" id="IPR004358">
    <property type="entry name" value="Sig_transdc_His_kin-like_C"/>
</dbReference>
<dbReference type="Pfam" id="PF01627">
    <property type="entry name" value="Hpt"/>
    <property type="match status" value="1"/>
</dbReference>
<dbReference type="InterPro" id="IPR001789">
    <property type="entry name" value="Sig_transdc_resp-reg_receiver"/>
</dbReference>
<dbReference type="CDD" id="cd16922">
    <property type="entry name" value="HATPase_EvgS-ArcB-TorS-like"/>
    <property type="match status" value="1"/>
</dbReference>
<dbReference type="InterPro" id="IPR011623">
    <property type="entry name" value="7TMR_DISM_rcpt_extracell_dom1"/>
</dbReference>
<dbReference type="Gene3D" id="1.10.287.130">
    <property type="match status" value="1"/>
</dbReference>
<dbReference type="InterPro" id="IPR036641">
    <property type="entry name" value="HPT_dom_sf"/>
</dbReference>